<dbReference type="KEGG" id="amr:AM1_B0337"/>
<accession>A8ZLM8</accession>
<dbReference type="Proteomes" id="UP000000268">
    <property type="component" value="Plasmid pREB2"/>
</dbReference>
<evidence type="ECO:0000313" key="2">
    <source>
        <dbReference type="Proteomes" id="UP000000268"/>
    </source>
</evidence>
<sequence length="48" mass="5191">MLLDLKRPKLRWANDVAQASILSVLWNGLSSLKSTPCGEGKLPAIVAE</sequence>
<dbReference type="AlphaFoldDB" id="A8ZLM8"/>
<geneLocation type="plasmid" evidence="1 2">
    <name>pREB2</name>
</geneLocation>
<gene>
    <name evidence="1" type="ordered locus">AM1_B0337</name>
</gene>
<evidence type="ECO:0000313" key="1">
    <source>
        <dbReference type="EMBL" id="ABW32055.1"/>
    </source>
</evidence>
<reference evidence="1 2" key="1">
    <citation type="journal article" date="2008" name="Proc. Natl. Acad. Sci. U.S.A.">
        <title>Niche adaptation and genome expansion in the chlorophyll d-producing cyanobacterium Acaryochloris marina.</title>
        <authorList>
            <person name="Swingley W.D."/>
            <person name="Chen M."/>
            <person name="Cheung P.C."/>
            <person name="Conrad A.L."/>
            <person name="Dejesa L.C."/>
            <person name="Hao J."/>
            <person name="Honchak B.M."/>
            <person name="Karbach L.E."/>
            <person name="Kurdoglu A."/>
            <person name="Lahiri S."/>
            <person name="Mastrian S.D."/>
            <person name="Miyashita H."/>
            <person name="Page L."/>
            <person name="Ramakrishna P."/>
            <person name="Satoh S."/>
            <person name="Sattley W.M."/>
            <person name="Shimada Y."/>
            <person name="Taylor H.L."/>
            <person name="Tomo T."/>
            <person name="Tsuchiya T."/>
            <person name="Wang Z.T."/>
            <person name="Raymond J."/>
            <person name="Mimuro M."/>
            <person name="Blankenship R.E."/>
            <person name="Touchman J.W."/>
        </authorList>
    </citation>
    <scope>NUCLEOTIDE SEQUENCE [LARGE SCALE GENOMIC DNA]</scope>
    <source>
        <strain evidence="2">MBIC 11017</strain>
        <plasmid evidence="2">Plasmid pREB2</plasmid>
    </source>
</reference>
<organism evidence="1 2">
    <name type="scientific">Acaryochloris marina (strain MBIC 11017)</name>
    <dbReference type="NCBI Taxonomy" id="329726"/>
    <lineage>
        <taxon>Bacteria</taxon>
        <taxon>Bacillati</taxon>
        <taxon>Cyanobacteriota</taxon>
        <taxon>Cyanophyceae</taxon>
        <taxon>Acaryochloridales</taxon>
        <taxon>Acaryochloridaceae</taxon>
        <taxon>Acaryochloris</taxon>
    </lineage>
</organism>
<keyword evidence="2" id="KW-1185">Reference proteome</keyword>
<name>A8ZLM8_ACAM1</name>
<dbReference type="HOGENOM" id="CLU_3148210_0_0_3"/>
<dbReference type="EMBL" id="CP000839">
    <property type="protein sequence ID" value="ABW32055.1"/>
    <property type="molecule type" value="Genomic_DNA"/>
</dbReference>
<keyword evidence="1" id="KW-0614">Plasmid</keyword>
<proteinExistence type="predicted"/>
<protein>
    <submittedName>
        <fullName evidence="1">Uncharacterized protein</fullName>
    </submittedName>
</protein>